<name>A0A370KPM0_9HYPH</name>
<dbReference type="EMBL" id="NAAC01000015">
    <property type="protein sequence ID" value="RDJ11291.1"/>
    <property type="molecule type" value="Genomic_DNA"/>
</dbReference>
<feature type="domain" description="EamA" evidence="3">
    <location>
        <begin position="9"/>
        <end position="142"/>
    </location>
</feature>
<organism evidence="4 5">
    <name type="scientific">Rhizobium grahamii</name>
    <dbReference type="NCBI Taxonomy" id="1120045"/>
    <lineage>
        <taxon>Bacteria</taxon>
        <taxon>Pseudomonadati</taxon>
        <taxon>Pseudomonadota</taxon>
        <taxon>Alphaproteobacteria</taxon>
        <taxon>Hyphomicrobiales</taxon>
        <taxon>Rhizobiaceae</taxon>
        <taxon>Rhizobium/Agrobacterium group</taxon>
        <taxon>Rhizobium</taxon>
    </lineage>
</organism>
<feature type="transmembrane region" description="Helical" evidence="2">
    <location>
        <begin position="264"/>
        <end position="282"/>
    </location>
</feature>
<dbReference type="GO" id="GO:0016020">
    <property type="term" value="C:membrane"/>
    <property type="evidence" value="ECO:0007669"/>
    <property type="project" value="InterPro"/>
</dbReference>
<feature type="transmembrane region" description="Helical" evidence="2">
    <location>
        <begin position="152"/>
        <end position="170"/>
    </location>
</feature>
<dbReference type="RefSeq" id="WP_114713294.1">
    <property type="nucleotide sequence ID" value="NZ_KZ857259.1"/>
</dbReference>
<dbReference type="Pfam" id="PF00892">
    <property type="entry name" value="EamA"/>
    <property type="match status" value="2"/>
</dbReference>
<evidence type="ECO:0000256" key="1">
    <source>
        <dbReference type="SAM" id="MobiDB-lite"/>
    </source>
</evidence>
<keyword evidence="2" id="KW-0812">Transmembrane</keyword>
<protein>
    <submittedName>
        <fullName evidence="4">EamA family transporter</fullName>
    </submittedName>
</protein>
<dbReference type="InterPro" id="IPR037185">
    <property type="entry name" value="EmrE-like"/>
</dbReference>
<evidence type="ECO:0000256" key="2">
    <source>
        <dbReference type="SAM" id="Phobius"/>
    </source>
</evidence>
<evidence type="ECO:0000313" key="4">
    <source>
        <dbReference type="EMBL" id="RDJ11291.1"/>
    </source>
</evidence>
<keyword evidence="2" id="KW-1133">Transmembrane helix</keyword>
<feature type="transmembrane region" description="Helical" evidence="2">
    <location>
        <begin position="36"/>
        <end position="54"/>
    </location>
</feature>
<dbReference type="PANTHER" id="PTHR22911:SF135">
    <property type="entry name" value="BLR4310 PROTEIN"/>
    <property type="match status" value="1"/>
</dbReference>
<gene>
    <name evidence="4" type="ORF">B5K06_13435</name>
</gene>
<feature type="transmembrane region" description="Helical" evidence="2">
    <location>
        <begin position="98"/>
        <end position="119"/>
    </location>
</feature>
<feature type="transmembrane region" description="Helical" evidence="2">
    <location>
        <begin position="74"/>
        <end position="92"/>
    </location>
</feature>
<feature type="transmembrane region" description="Helical" evidence="2">
    <location>
        <begin position="182"/>
        <end position="204"/>
    </location>
</feature>
<dbReference type="SUPFAM" id="SSF103481">
    <property type="entry name" value="Multidrug resistance efflux transporter EmrE"/>
    <property type="match status" value="2"/>
</dbReference>
<feature type="compositionally biased region" description="Polar residues" evidence="1">
    <location>
        <begin position="319"/>
        <end position="328"/>
    </location>
</feature>
<keyword evidence="2" id="KW-0472">Membrane</keyword>
<dbReference type="PANTHER" id="PTHR22911">
    <property type="entry name" value="ACYL-MALONYL CONDENSING ENZYME-RELATED"/>
    <property type="match status" value="1"/>
</dbReference>
<evidence type="ECO:0000313" key="5">
    <source>
        <dbReference type="Proteomes" id="UP000254939"/>
    </source>
</evidence>
<comment type="caution">
    <text evidence="4">The sequence shown here is derived from an EMBL/GenBank/DDBJ whole genome shotgun (WGS) entry which is preliminary data.</text>
</comment>
<dbReference type="Proteomes" id="UP000254939">
    <property type="component" value="Unassembled WGS sequence"/>
</dbReference>
<feature type="transmembrane region" description="Helical" evidence="2">
    <location>
        <begin position="238"/>
        <end position="258"/>
    </location>
</feature>
<evidence type="ECO:0000259" key="3">
    <source>
        <dbReference type="Pfam" id="PF00892"/>
    </source>
</evidence>
<feature type="transmembrane region" description="Helical" evidence="2">
    <location>
        <begin position="210"/>
        <end position="231"/>
    </location>
</feature>
<feature type="domain" description="EamA" evidence="3">
    <location>
        <begin position="152"/>
        <end position="280"/>
    </location>
</feature>
<feature type="transmembrane region" description="Helical" evidence="2">
    <location>
        <begin position="128"/>
        <end position="146"/>
    </location>
</feature>
<dbReference type="AlphaFoldDB" id="A0A370KPM0"/>
<proteinExistence type="predicted"/>
<accession>A0A370KPM0</accession>
<feature type="region of interest" description="Disordered" evidence="1">
    <location>
        <begin position="302"/>
        <end position="328"/>
    </location>
</feature>
<sequence length="328" mass="34684">MTAPSSALRGVLVAFGAYAVFAFSDASIKILHGGVPAYQIAFIGALFGGAALPFIKGRGDSWFDIVRSTNRPLWLLRFVCGAIGAIASIITFTKLPMAEAFCLLFLLPSFVTILSVIFLREDVRWQRWAAVIVGFLGVLVVLRPGFRELSAGHLAAAIGGLVAAISIVVMRKMGPAEKRLSLYGAALLGTIAVSGVLMVSEMVVPTSRQWLFIASYGLLGAAGNVMLMTAARLAPANLVAPPQYSQMLWAIAFGYLIFNDTIDLPMAAGIVLIVCSGLLTLAREKKRGTPLPRAVVSADNQAPLATSAEESDHAELPAQSASHAISRA</sequence>
<dbReference type="OrthoDB" id="7818056at2"/>
<dbReference type="InterPro" id="IPR000620">
    <property type="entry name" value="EamA_dom"/>
</dbReference>
<reference evidence="4 5" key="1">
    <citation type="submission" date="2017-03" db="EMBL/GenBank/DDBJ databases">
        <title>Genome analysis of Rhizobial strains effectives or ineffectives for nitrogen fixation isolated from bean seeds.</title>
        <authorList>
            <person name="Peralta H."/>
            <person name="Aguilar-Vera A."/>
            <person name="Mora Y."/>
            <person name="Vargas-Lagunas C."/>
            <person name="Girard L."/>
            <person name="Mora J."/>
        </authorList>
    </citation>
    <scope>NUCLEOTIDE SEQUENCE [LARGE SCALE GENOMIC DNA]</scope>
    <source>
        <strain evidence="4 5">CCGM3</strain>
    </source>
</reference>